<dbReference type="PANTHER" id="PTHR30055">
    <property type="entry name" value="HTH-TYPE TRANSCRIPTIONAL REGULATOR RUTR"/>
    <property type="match status" value="1"/>
</dbReference>
<dbReference type="Pfam" id="PF00440">
    <property type="entry name" value="TetR_N"/>
    <property type="match status" value="1"/>
</dbReference>
<dbReference type="InterPro" id="IPR050109">
    <property type="entry name" value="HTH-type_TetR-like_transc_reg"/>
</dbReference>
<dbReference type="PANTHER" id="PTHR30055:SF151">
    <property type="entry name" value="TRANSCRIPTIONAL REGULATORY PROTEIN"/>
    <property type="match status" value="1"/>
</dbReference>
<name>A0ABN1WFE0_9ACTN</name>
<dbReference type="InterPro" id="IPR009057">
    <property type="entry name" value="Homeodomain-like_sf"/>
</dbReference>
<comment type="caution">
    <text evidence="7">The sequence shown here is derived from an EMBL/GenBank/DDBJ whole genome shotgun (WGS) entry which is preliminary data.</text>
</comment>
<dbReference type="Pfam" id="PF02909">
    <property type="entry name" value="TetR_C_1"/>
    <property type="match status" value="1"/>
</dbReference>
<evidence type="ECO:0000256" key="3">
    <source>
        <dbReference type="ARBA" id="ARBA00023125"/>
    </source>
</evidence>
<evidence type="ECO:0000256" key="1">
    <source>
        <dbReference type="ARBA" id="ARBA00022491"/>
    </source>
</evidence>
<feature type="domain" description="HTH tetR-type" evidence="6">
    <location>
        <begin position="8"/>
        <end position="68"/>
    </location>
</feature>
<keyword evidence="2" id="KW-0805">Transcription regulation</keyword>
<dbReference type="InterPro" id="IPR003012">
    <property type="entry name" value="Tet_transcr_reg_TetR"/>
</dbReference>
<dbReference type="SUPFAM" id="SSF48498">
    <property type="entry name" value="Tetracyclin repressor-like, C-terminal domain"/>
    <property type="match status" value="1"/>
</dbReference>
<protein>
    <submittedName>
        <fullName evidence="7">TetR/AcrR family transcriptional regulator</fullName>
    </submittedName>
</protein>
<evidence type="ECO:0000313" key="8">
    <source>
        <dbReference type="Proteomes" id="UP001500037"/>
    </source>
</evidence>
<dbReference type="EMBL" id="BAAALF010000083">
    <property type="protein sequence ID" value="GAA1248558.1"/>
    <property type="molecule type" value="Genomic_DNA"/>
</dbReference>
<dbReference type="RefSeq" id="WP_344443637.1">
    <property type="nucleotide sequence ID" value="NZ_BAAALF010000083.1"/>
</dbReference>
<dbReference type="SUPFAM" id="SSF46689">
    <property type="entry name" value="Homeodomain-like"/>
    <property type="match status" value="1"/>
</dbReference>
<accession>A0ABN1WFE0</accession>
<evidence type="ECO:0000256" key="5">
    <source>
        <dbReference type="PROSITE-ProRule" id="PRU00335"/>
    </source>
</evidence>
<dbReference type="Proteomes" id="UP001500037">
    <property type="component" value="Unassembled WGS sequence"/>
</dbReference>
<dbReference type="PROSITE" id="PS50977">
    <property type="entry name" value="HTH_TETR_2"/>
    <property type="match status" value="1"/>
</dbReference>
<proteinExistence type="predicted"/>
<gene>
    <name evidence="7" type="ORF">GCM10009665_44320</name>
</gene>
<sequence>MGRPSRPLLTRAGIMRAALALVDEEGAEALSTPRLAARLGVKGPSLYNYVSSRAEIVDGVSELLVAEMALDPSIRPWTAALDSWARAYRATFAAHPNMVPLLVMRPTQSIAALRSYTDAFAVLREAGWPEDRLGPVVQCLEYFLAGAALDFGLPRQVQSQDLAPSPDPGSTGPLRLDDLAFETGLTLLIRGFEDMLDNLRPQQGD</sequence>
<keyword evidence="3 5" id="KW-0238">DNA-binding</keyword>
<evidence type="ECO:0000259" key="6">
    <source>
        <dbReference type="PROSITE" id="PS50977"/>
    </source>
</evidence>
<dbReference type="PRINTS" id="PR00400">
    <property type="entry name" value="TETREPRESSOR"/>
</dbReference>
<reference evidence="7 8" key="1">
    <citation type="journal article" date="2019" name="Int. J. Syst. Evol. Microbiol.">
        <title>The Global Catalogue of Microorganisms (GCM) 10K type strain sequencing project: providing services to taxonomists for standard genome sequencing and annotation.</title>
        <authorList>
            <consortium name="The Broad Institute Genomics Platform"/>
            <consortium name="The Broad Institute Genome Sequencing Center for Infectious Disease"/>
            <person name="Wu L."/>
            <person name="Ma J."/>
        </authorList>
    </citation>
    <scope>NUCLEOTIDE SEQUENCE [LARGE SCALE GENOMIC DNA]</scope>
    <source>
        <strain evidence="7 8">JCM 13004</strain>
    </source>
</reference>
<evidence type="ECO:0000313" key="7">
    <source>
        <dbReference type="EMBL" id="GAA1248558.1"/>
    </source>
</evidence>
<evidence type="ECO:0000256" key="4">
    <source>
        <dbReference type="ARBA" id="ARBA00023163"/>
    </source>
</evidence>
<organism evidence="7 8">
    <name type="scientific">Kitasatospora nipponensis</name>
    <dbReference type="NCBI Taxonomy" id="258049"/>
    <lineage>
        <taxon>Bacteria</taxon>
        <taxon>Bacillati</taxon>
        <taxon>Actinomycetota</taxon>
        <taxon>Actinomycetes</taxon>
        <taxon>Kitasatosporales</taxon>
        <taxon>Streptomycetaceae</taxon>
        <taxon>Kitasatospora</taxon>
    </lineage>
</organism>
<evidence type="ECO:0000256" key="2">
    <source>
        <dbReference type="ARBA" id="ARBA00023015"/>
    </source>
</evidence>
<dbReference type="Gene3D" id="1.10.357.10">
    <property type="entry name" value="Tetracycline Repressor, domain 2"/>
    <property type="match status" value="1"/>
</dbReference>
<keyword evidence="1" id="KW-0678">Repressor</keyword>
<dbReference type="InterPro" id="IPR001647">
    <property type="entry name" value="HTH_TetR"/>
</dbReference>
<feature type="DNA-binding region" description="H-T-H motif" evidence="5">
    <location>
        <begin position="31"/>
        <end position="50"/>
    </location>
</feature>
<dbReference type="InterPro" id="IPR036271">
    <property type="entry name" value="Tet_transcr_reg_TetR-rel_C_sf"/>
</dbReference>
<keyword evidence="4" id="KW-0804">Transcription</keyword>
<keyword evidence="8" id="KW-1185">Reference proteome</keyword>
<dbReference type="InterPro" id="IPR004111">
    <property type="entry name" value="Repressor_TetR_C"/>
</dbReference>